<comment type="caution">
    <text evidence="11">The sequence shown here is derived from an EMBL/GenBank/DDBJ whole genome shotgun (WGS) entry which is preliminary data.</text>
</comment>
<dbReference type="InterPro" id="IPR011324">
    <property type="entry name" value="Cytotoxic_necrot_fac-like_cat"/>
</dbReference>
<keyword evidence="3" id="KW-0808">Transferase</keyword>
<protein>
    <recommendedName>
        <fullName evidence="10">Purine nucleoside phosphorylase</fullName>
    </recommendedName>
</protein>
<dbReference type="GO" id="GO:0016787">
    <property type="term" value="F:hydrolase activity"/>
    <property type="evidence" value="ECO:0007669"/>
    <property type="project" value="UniProtKB-KW"/>
</dbReference>
<name>A0A5C4S2X1_PROVB</name>
<sequence length="249" mass="26928">MDSLFYAPDITQAFRRIKAVQTFRNGGTSPAPWDSLNFGSNTGDAPERIKENRAILCNKLGISARMLATAGQVHGTTVALASTPGHYEQCDALITGTAGIFLCIQTADCFPLVIYDPISQSVGVAHAGWKGSAGNIAGATVRELRKHFGAEAQNCIAWIGAGISRRAYEVTSEVAERFSHACSSRTPAGHFMLDLSAVNRRQLSDAGIPEQHIESSPYCTFHDTTRFFSHRRDRGKTGRMLTIAGIMPP</sequence>
<evidence type="ECO:0000313" key="11">
    <source>
        <dbReference type="EMBL" id="TNJ37685.1"/>
    </source>
</evidence>
<evidence type="ECO:0000256" key="2">
    <source>
        <dbReference type="ARBA" id="ARBA00007353"/>
    </source>
</evidence>
<proteinExistence type="inferred from homology"/>
<evidence type="ECO:0000256" key="7">
    <source>
        <dbReference type="ARBA" id="ARBA00047989"/>
    </source>
</evidence>
<dbReference type="NCBIfam" id="TIGR00726">
    <property type="entry name" value="peptidoglycan editing factor PgeF"/>
    <property type="match status" value="1"/>
</dbReference>
<accession>A0A5C4S2X1</accession>
<keyword evidence="6" id="KW-0862">Zinc</keyword>
<comment type="catalytic activity">
    <reaction evidence="9">
        <text>S-methyl-5'-thioadenosine + phosphate = 5-(methylsulfanyl)-alpha-D-ribose 1-phosphate + adenine</text>
        <dbReference type="Rhea" id="RHEA:11852"/>
        <dbReference type="ChEBI" id="CHEBI:16708"/>
        <dbReference type="ChEBI" id="CHEBI:17509"/>
        <dbReference type="ChEBI" id="CHEBI:43474"/>
        <dbReference type="ChEBI" id="CHEBI:58533"/>
        <dbReference type="EC" id="2.4.2.28"/>
    </reaction>
    <physiologicalReaction direction="left-to-right" evidence="9">
        <dbReference type="Rhea" id="RHEA:11853"/>
    </physiologicalReaction>
</comment>
<dbReference type="CDD" id="cd16833">
    <property type="entry name" value="YfiH"/>
    <property type="match status" value="1"/>
</dbReference>
<dbReference type="Gene3D" id="3.60.140.10">
    <property type="entry name" value="CNF1/YfiH-like putative cysteine hydrolases"/>
    <property type="match status" value="1"/>
</dbReference>
<comment type="catalytic activity">
    <reaction evidence="7">
        <text>adenosine + H2O + H(+) = inosine + NH4(+)</text>
        <dbReference type="Rhea" id="RHEA:24408"/>
        <dbReference type="ChEBI" id="CHEBI:15377"/>
        <dbReference type="ChEBI" id="CHEBI:15378"/>
        <dbReference type="ChEBI" id="CHEBI:16335"/>
        <dbReference type="ChEBI" id="CHEBI:17596"/>
        <dbReference type="ChEBI" id="CHEBI:28938"/>
        <dbReference type="EC" id="3.5.4.4"/>
    </reaction>
    <physiologicalReaction direction="left-to-right" evidence="7">
        <dbReference type="Rhea" id="RHEA:24409"/>
    </physiologicalReaction>
</comment>
<dbReference type="GO" id="GO:0017061">
    <property type="term" value="F:S-methyl-5-thioadenosine phosphorylase activity"/>
    <property type="evidence" value="ECO:0007669"/>
    <property type="project" value="UniProtKB-EC"/>
</dbReference>
<dbReference type="PANTHER" id="PTHR30616:SF2">
    <property type="entry name" value="PURINE NUCLEOSIDE PHOSPHORYLASE LACC1"/>
    <property type="match status" value="1"/>
</dbReference>
<dbReference type="Pfam" id="PF02578">
    <property type="entry name" value="Cu-oxidase_4"/>
    <property type="match status" value="1"/>
</dbReference>
<evidence type="ECO:0000256" key="8">
    <source>
        <dbReference type="ARBA" id="ARBA00048968"/>
    </source>
</evidence>
<dbReference type="RefSeq" id="WP_139626000.1">
    <property type="nucleotide sequence ID" value="NZ_VDCI01000001.1"/>
</dbReference>
<evidence type="ECO:0000313" key="12">
    <source>
        <dbReference type="Proteomes" id="UP000309544"/>
    </source>
</evidence>
<gene>
    <name evidence="11" type="primary">pgeF</name>
    <name evidence="11" type="ORF">FGF68_00430</name>
</gene>
<dbReference type="EMBL" id="VDCI01000001">
    <property type="protein sequence ID" value="TNJ37685.1"/>
    <property type="molecule type" value="Genomic_DNA"/>
</dbReference>
<evidence type="ECO:0000256" key="1">
    <source>
        <dbReference type="ARBA" id="ARBA00000553"/>
    </source>
</evidence>
<comment type="catalytic activity">
    <reaction evidence="8">
        <text>adenosine + phosphate = alpha-D-ribose 1-phosphate + adenine</text>
        <dbReference type="Rhea" id="RHEA:27642"/>
        <dbReference type="ChEBI" id="CHEBI:16335"/>
        <dbReference type="ChEBI" id="CHEBI:16708"/>
        <dbReference type="ChEBI" id="CHEBI:43474"/>
        <dbReference type="ChEBI" id="CHEBI:57720"/>
        <dbReference type="EC" id="2.4.2.1"/>
    </reaction>
    <physiologicalReaction direction="left-to-right" evidence="8">
        <dbReference type="Rhea" id="RHEA:27643"/>
    </physiologicalReaction>
</comment>
<comment type="catalytic activity">
    <reaction evidence="1">
        <text>inosine + phosphate = alpha-D-ribose 1-phosphate + hypoxanthine</text>
        <dbReference type="Rhea" id="RHEA:27646"/>
        <dbReference type="ChEBI" id="CHEBI:17368"/>
        <dbReference type="ChEBI" id="CHEBI:17596"/>
        <dbReference type="ChEBI" id="CHEBI:43474"/>
        <dbReference type="ChEBI" id="CHEBI:57720"/>
        <dbReference type="EC" id="2.4.2.1"/>
    </reaction>
    <physiologicalReaction direction="left-to-right" evidence="1">
        <dbReference type="Rhea" id="RHEA:27647"/>
    </physiologicalReaction>
</comment>
<dbReference type="InterPro" id="IPR038371">
    <property type="entry name" value="Cu_polyphenol_OxRdtase_sf"/>
</dbReference>
<keyword evidence="5" id="KW-0378">Hydrolase</keyword>
<dbReference type="AlphaFoldDB" id="A0A5C4S2X1"/>
<reference evidence="11 12" key="1">
    <citation type="submission" date="2019-05" db="EMBL/GenBank/DDBJ databases">
        <title>Draft Whole-Genome sequence of the green sulfur bacterium Prosthecochloris vibrioformis DSM 260.</title>
        <authorList>
            <person name="Meyer T.E."/>
            <person name="Kyndt J.A."/>
        </authorList>
    </citation>
    <scope>NUCLEOTIDE SEQUENCE [LARGE SCALE GENOMIC DNA]</scope>
    <source>
        <strain evidence="11 12">DSM 260</strain>
    </source>
</reference>
<dbReference type="Proteomes" id="UP000309544">
    <property type="component" value="Unassembled WGS sequence"/>
</dbReference>
<evidence type="ECO:0000256" key="5">
    <source>
        <dbReference type="ARBA" id="ARBA00022801"/>
    </source>
</evidence>
<dbReference type="InterPro" id="IPR003730">
    <property type="entry name" value="Cu_polyphenol_OxRdtase"/>
</dbReference>
<evidence type="ECO:0000256" key="3">
    <source>
        <dbReference type="ARBA" id="ARBA00022679"/>
    </source>
</evidence>
<keyword evidence="12" id="KW-1185">Reference proteome</keyword>
<keyword evidence="4" id="KW-0479">Metal-binding</keyword>
<evidence type="ECO:0000256" key="4">
    <source>
        <dbReference type="ARBA" id="ARBA00022723"/>
    </source>
</evidence>
<evidence type="ECO:0000256" key="9">
    <source>
        <dbReference type="ARBA" id="ARBA00049893"/>
    </source>
</evidence>
<dbReference type="GO" id="GO:0005507">
    <property type="term" value="F:copper ion binding"/>
    <property type="evidence" value="ECO:0007669"/>
    <property type="project" value="TreeGrafter"/>
</dbReference>
<evidence type="ECO:0000256" key="10">
    <source>
        <dbReference type="RuleBase" id="RU361274"/>
    </source>
</evidence>
<organism evidence="11 12">
    <name type="scientific">Prosthecochloris vibrioformis</name>
    <name type="common">Chlorobium vibrioforme</name>
    <dbReference type="NCBI Taxonomy" id="1098"/>
    <lineage>
        <taxon>Bacteria</taxon>
        <taxon>Pseudomonadati</taxon>
        <taxon>Chlorobiota</taxon>
        <taxon>Chlorobiia</taxon>
        <taxon>Chlorobiales</taxon>
        <taxon>Chlorobiaceae</taxon>
        <taxon>Prosthecochloris</taxon>
    </lineage>
</organism>
<evidence type="ECO:0000256" key="6">
    <source>
        <dbReference type="ARBA" id="ARBA00022833"/>
    </source>
</evidence>
<dbReference type="SUPFAM" id="SSF64438">
    <property type="entry name" value="CNF1/YfiH-like putative cysteine hydrolases"/>
    <property type="match status" value="1"/>
</dbReference>
<dbReference type="PANTHER" id="PTHR30616">
    <property type="entry name" value="UNCHARACTERIZED PROTEIN YFIH"/>
    <property type="match status" value="1"/>
</dbReference>
<comment type="similarity">
    <text evidence="2 10">Belongs to the purine nucleoside phosphorylase YfiH/LACC1 family.</text>
</comment>